<dbReference type="OrthoDB" id="9332038at2759"/>
<name>A0A9P4SIR6_9PEZI</name>
<proteinExistence type="inferred from homology"/>
<protein>
    <recommendedName>
        <fullName evidence="1">non-specific serine/threonine protein kinase</fullName>
        <ecNumber evidence="1">2.7.11.1</ecNumber>
    </recommendedName>
</protein>
<comment type="similarity">
    <text evidence="7">Belongs to the protein kinase superfamily. CMGC Ser/Thr protein kinase family.</text>
</comment>
<dbReference type="GO" id="GO:0004674">
    <property type="term" value="F:protein serine/threonine kinase activity"/>
    <property type="evidence" value="ECO:0007669"/>
    <property type="project" value="UniProtKB-KW"/>
</dbReference>
<dbReference type="PROSITE" id="PS50011">
    <property type="entry name" value="PROTEIN_KINASE_DOM"/>
    <property type="match status" value="1"/>
</dbReference>
<feature type="binding site" evidence="8">
    <location>
        <position position="250"/>
    </location>
    <ligand>
        <name>ATP</name>
        <dbReference type="ChEBI" id="CHEBI:30616"/>
    </ligand>
</feature>
<reference evidence="11" key="1">
    <citation type="journal article" date="2020" name="Stud. Mycol.">
        <title>101 Dothideomycetes genomes: a test case for predicting lifestyles and emergence of pathogens.</title>
        <authorList>
            <person name="Haridas S."/>
            <person name="Albert R."/>
            <person name="Binder M."/>
            <person name="Bloem J."/>
            <person name="Labutti K."/>
            <person name="Salamov A."/>
            <person name="Andreopoulos B."/>
            <person name="Baker S."/>
            <person name="Barry K."/>
            <person name="Bills G."/>
            <person name="Bluhm B."/>
            <person name="Cannon C."/>
            <person name="Castanera R."/>
            <person name="Culley D."/>
            <person name="Daum C."/>
            <person name="Ezra D."/>
            <person name="Gonzalez J."/>
            <person name="Henrissat B."/>
            <person name="Kuo A."/>
            <person name="Liang C."/>
            <person name="Lipzen A."/>
            <person name="Lutzoni F."/>
            <person name="Magnuson J."/>
            <person name="Mondo S."/>
            <person name="Nolan M."/>
            <person name="Ohm R."/>
            <person name="Pangilinan J."/>
            <person name="Park H.-J."/>
            <person name="Ramirez L."/>
            <person name="Alfaro M."/>
            <person name="Sun H."/>
            <person name="Tritt A."/>
            <person name="Yoshinaga Y."/>
            <person name="Zwiers L.-H."/>
            <person name="Turgeon B."/>
            <person name="Goodwin S."/>
            <person name="Spatafora J."/>
            <person name="Crous P."/>
            <person name="Grigoriev I."/>
        </authorList>
    </citation>
    <scope>NUCLEOTIDE SEQUENCE</scope>
    <source>
        <strain evidence="11">CBS 101060</strain>
    </source>
</reference>
<feature type="domain" description="Protein kinase" evidence="10">
    <location>
        <begin position="221"/>
        <end position="538"/>
    </location>
</feature>
<dbReference type="InterPro" id="IPR050494">
    <property type="entry name" value="Ser_Thr_dual-spec_kinase"/>
</dbReference>
<evidence type="ECO:0000256" key="5">
    <source>
        <dbReference type="ARBA" id="ARBA00022777"/>
    </source>
</evidence>
<dbReference type="EMBL" id="MU006089">
    <property type="protein sequence ID" value="KAF2843084.1"/>
    <property type="molecule type" value="Genomic_DNA"/>
</dbReference>
<evidence type="ECO:0000256" key="3">
    <source>
        <dbReference type="ARBA" id="ARBA00022679"/>
    </source>
</evidence>
<evidence type="ECO:0000256" key="6">
    <source>
        <dbReference type="ARBA" id="ARBA00022840"/>
    </source>
</evidence>
<keyword evidence="12" id="KW-1185">Reference proteome</keyword>
<dbReference type="InterPro" id="IPR017441">
    <property type="entry name" value="Protein_kinase_ATP_BS"/>
</dbReference>
<dbReference type="SMART" id="SM00220">
    <property type="entry name" value="S_TKc"/>
    <property type="match status" value="1"/>
</dbReference>
<feature type="non-terminal residue" evidence="11">
    <location>
        <position position="1"/>
    </location>
</feature>
<dbReference type="Pfam" id="PF00069">
    <property type="entry name" value="Pkinase"/>
    <property type="match status" value="1"/>
</dbReference>
<dbReference type="AlphaFoldDB" id="A0A9P4SIR6"/>
<dbReference type="PROSITE" id="PS00107">
    <property type="entry name" value="PROTEIN_KINASE_ATP"/>
    <property type="match status" value="1"/>
</dbReference>
<feature type="compositionally biased region" description="Polar residues" evidence="9">
    <location>
        <begin position="29"/>
        <end position="44"/>
    </location>
</feature>
<dbReference type="FunFam" id="1.10.510.10:FF:000078">
    <property type="entry name" value="Serine/threonine-protein kinase PRP4 homolog"/>
    <property type="match status" value="1"/>
</dbReference>
<dbReference type="PANTHER" id="PTHR24058">
    <property type="entry name" value="DUAL SPECIFICITY PROTEIN KINASE"/>
    <property type="match status" value="1"/>
</dbReference>
<evidence type="ECO:0000256" key="4">
    <source>
        <dbReference type="ARBA" id="ARBA00022741"/>
    </source>
</evidence>
<evidence type="ECO:0000256" key="1">
    <source>
        <dbReference type="ARBA" id="ARBA00012513"/>
    </source>
</evidence>
<evidence type="ECO:0000256" key="2">
    <source>
        <dbReference type="ARBA" id="ARBA00022527"/>
    </source>
</evidence>
<keyword evidence="6 8" id="KW-0067">ATP-binding</keyword>
<dbReference type="GO" id="GO:0005524">
    <property type="term" value="F:ATP binding"/>
    <property type="evidence" value="ECO:0007669"/>
    <property type="project" value="UniProtKB-UniRule"/>
</dbReference>
<feature type="region of interest" description="Disordered" evidence="9">
    <location>
        <begin position="22"/>
        <end position="100"/>
    </location>
</feature>
<feature type="compositionally biased region" description="Polar residues" evidence="9">
    <location>
        <begin position="51"/>
        <end position="69"/>
    </location>
</feature>
<dbReference type="InterPro" id="IPR011009">
    <property type="entry name" value="Kinase-like_dom_sf"/>
</dbReference>
<evidence type="ECO:0000256" key="8">
    <source>
        <dbReference type="PROSITE-ProRule" id="PRU10141"/>
    </source>
</evidence>
<dbReference type="EC" id="2.7.11.1" evidence="1"/>
<dbReference type="SUPFAM" id="SSF56112">
    <property type="entry name" value="Protein kinase-like (PK-like)"/>
    <property type="match status" value="1"/>
</dbReference>
<dbReference type="Gene3D" id="1.10.510.10">
    <property type="entry name" value="Transferase(Phosphotransferase) domain 1"/>
    <property type="match status" value="1"/>
</dbReference>
<sequence length="549" mass="62415">IDEDALIEERRKRRALIKAKHNAPLRVQVLQSAPNTPKSEQNASADLDTSPHVSPQTPTMDSTPHSPSVFTLEKADDFTGSNLHDINGSTEGQSAADYDPTMDMKEDHLREGHRQGDGGVPASSYDETAPEKRDILLHSSNHIRELHSNQNTDGNVNPVMEEDDDDDMFSDKFGTNAKTQEDSGVTRIPQAKELDVNLLDDWDDHEGYYRIIQGELLDGRYYVKYTLGKGVFASVVAAQNTKTGKMVAIKIVRNKETMKKAGMKEISILKLLNQADEQGKYHMVQLERSFEHKNHLCMVFQFLGENLREVVKKFGRDVGLNITAVRHYAREMFFALHLLKKCQIIHADIKPDNILSYDDHRHLKLCDLGSAAEARDSEITPYLVSRFYRAPEIILGYKYDYAIDMWAVGCTLFELYTGKILFTGNDNNQMLKAIMDCRGRFGLKFLKKCEYAAKYFDDDLSFHSTEWDNVSNRSVVRVVHIREQPLVPLKQRIMPTTKNLTPAEIKYATNFGDLLDKCLALNPEKRITPEQAFNHKFFTETFGAAKTKA</sequence>
<dbReference type="Proteomes" id="UP000799429">
    <property type="component" value="Unassembled WGS sequence"/>
</dbReference>
<evidence type="ECO:0000259" key="10">
    <source>
        <dbReference type="PROSITE" id="PS50011"/>
    </source>
</evidence>
<feature type="compositionally biased region" description="Polar residues" evidence="9">
    <location>
        <begin position="79"/>
        <end position="93"/>
    </location>
</feature>
<dbReference type="InterPro" id="IPR000719">
    <property type="entry name" value="Prot_kinase_dom"/>
</dbReference>
<evidence type="ECO:0000256" key="7">
    <source>
        <dbReference type="ARBA" id="ARBA00023596"/>
    </source>
</evidence>
<keyword evidence="5 11" id="KW-0418">Kinase</keyword>
<dbReference type="Gene3D" id="3.30.200.20">
    <property type="entry name" value="Phosphorylase Kinase, domain 1"/>
    <property type="match status" value="1"/>
</dbReference>
<accession>A0A9P4SIR6</accession>
<keyword evidence="4 8" id="KW-0547">Nucleotide-binding</keyword>
<organism evidence="11 12">
    <name type="scientific">Patellaria atrata CBS 101060</name>
    <dbReference type="NCBI Taxonomy" id="1346257"/>
    <lineage>
        <taxon>Eukaryota</taxon>
        <taxon>Fungi</taxon>
        <taxon>Dikarya</taxon>
        <taxon>Ascomycota</taxon>
        <taxon>Pezizomycotina</taxon>
        <taxon>Dothideomycetes</taxon>
        <taxon>Dothideomycetes incertae sedis</taxon>
        <taxon>Patellariales</taxon>
        <taxon>Patellariaceae</taxon>
        <taxon>Patellaria</taxon>
    </lineage>
</organism>
<keyword evidence="3" id="KW-0808">Transferase</keyword>
<evidence type="ECO:0000313" key="12">
    <source>
        <dbReference type="Proteomes" id="UP000799429"/>
    </source>
</evidence>
<comment type="caution">
    <text evidence="11">The sequence shown here is derived from an EMBL/GenBank/DDBJ whole genome shotgun (WGS) entry which is preliminary data.</text>
</comment>
<evidence type="ECO:0000313" key="11">
    <source>
        <dbReference type="EMBL" id="KAF2843084.1"/>
    </source>
</evidence>
<evidence type="ECO:0000256" key="9">
    <source>
        <dbReference type="SAM" id="MobiDB-lite"/>
    </source>
</evidence>
<gene>
    <name evidence="11" type="ORF">M501DRAFT_925998</name>
</gene>
<dbReference type="PANTHER" id="PTHR24058:SF103">
    <property type="entry name" value="SERINE_THREONINE-PROTEIN KINASE PRP4 HOMOLOG"/>
    <property type="match status" value="1"/>
</dbReference>
<keyword evidence="2" id="KW-0723">Serine/threonine-protein kinase</keyword>